<feature type="domain" description="TonB-dependent receptor-like beta-barrel" evidence="12">
    <location>
        <begin position="249"/>
        <end position="764"/>
    </location>
</feature>
<feature type="domain" description="TonB-dependent receptor plug" evidence="13">
    <location>
        <begin position="127"/>
        <end position="230"/>
    </location>
</feature>
<evidence type="ECO:0000256" key="1">
    <source>
        <dbReference type="ARBA" id="ARBA00004571"/>
    </source>
</evidence>
<dbReference type="PROSITE" id="PS52016">
    <property type="entry name" value="TONB_DEPENDENT_REC_3"/>
    <property type="match status" value="1"/>
</dbReference>
<dbReference type="Pfam" id="PF13715">
    <property type="entry name" value="CarbopepD_reg_2"/>
    <property type="match status" value="1"/>
</dbReference>
<dbReference type="SUPFAM" id="SSF56935">
    <property type="entry name" value="Porins"/>
    <property type="match status" value="1"/>
</dbReference>
<dbReference type="InterPro" id="IPR000531">
    <property type="entry name" value="Beta-barrel_TonB"/>
</dbReference>
<keyword evidence="15" id="KW-1185">Reference proteome</keyword>
<evidence type="ECO:0000256" key="2">
    <source>
        <dbReference type="ARBA" id="ARBA00022448"/>
    </source>
</evidence>
<evidence type="ECO:0000259" key="12">
    <source>
        <dbReference type="Pfam" id="PF00593"/>
    </source>
</evidence>
<keyword evidence="9 10" id="KW-0998">Cell outer membrane</keyword>
<evidence type="ECO:0000256" key="7">
    <source>
        <dbReference type="ARBA" id="ARBA00023136"/>
    </source>
</evidence>
<evidence type="ECO:0000256" key="4">
    <source>
        <dbReference type="ARBA" id="ARBA00022692"/>
    </source>
</evidence>
<evidence type="ECO:0000256" key="9">
    <source>
        <dbReference type="ARBA" id="ARBA00023237"/>
    </source>
</evidence>
<keyword evidence="8 14" id="KW-0675">Receptor</keyword>
<evidence type="ECO:0000256" key="6">
    <source>
        <dbReference type="ARBA" id="ARBA00023077"/>
    </source>
</evidence>
<dbReference type="AlphaFoldDB" id="A0A5K7SG79"/>
<dbReference type="InterPro" id="IPR039426">
    <property type="entry name" value="TonB-dep_rcpt-like"/>
</dbReference>
<dbReference type="RefSeq" id="WP_318348738.1">
    <property type="nucleotide sequence ID" value="NZ_AP018694.1"/>
</dbReference>
<dbReference type="InterPro" id="IPR008969">
    <property type="entry name" value="CarboxyPept-like_regulatory"/>
</dbReference>
<keyword evidence="5" id="KW-0732">Signal</keyword>
<evidence type="ECO:0000313" key="14">
    <source>
        <dbReference type="EMBL" id="BBE20610.1"/>
    </source>
</evidence>
<protein>
    <submittedName>
        <fullName evidence="14">TonB-dependent receptor</fullName>
    </submittedName>
</protein>
<dbReference type="GO" id="GO:0044718">
    <property type="term" value="P:siderophore transmembrane transport"/>
    <property type="evidence" value="ECO:0007669"/>
    <property type="project" value="TreeGrafter"/>
</dbReference>
<comment type="similarity">
    <text evidence="10 11">Belongs to the TonB-dependent receptor family.</text>
</comment>
<accession>A0A5K7SG79</accession>
<dbReference type="PANTHER" id="PTHR30069:SF29">
    <property type="entry name" value="HEMOGLOBIN AND HEMOGLOBIN-HAPTOGLOBIN-BINDING PROTEIN 1-RELATED"/>
    <property type="match status" value="1"/>
</dbReference>
<keyword evidence="2 10" id="KW-0813">Transport</keyword>
<keyword evidence="4 10" id="KW-0812">Transmembrane</keyword>
<evidence type="ECO:0000256" key="8">
    <source>
        <dbReference type="ARBA" id="ARBA00023170"/>
    </source>
</evidence>
<evidence type="ECO:0000259" key="13">
    <source>
        <dbReference type="Pfam" id="PF07715"/>
    </source>
</evidence>
<dbReference type="InterPro" id="IPR037066">
    <property type="entry name" value="Plug_dom_sf"/>
</dbReference>
<dbReference type="PANTHER" id="PTHR30069">
    <property type="entry name" value="TONB-DEPENDENT OUTER MEMBRANE RECEPTOR"/>
    <property type="match status" value="1"/>
</dbReference>
<name>A0A5K7SG79_9BACT</name>
<dbReference type="Pfam" id="PF00593">
    <property type="entry name" value="TonB_dep_Rec_b-barrel"/>
    <property type="match status" value="1"/>
</dbReference>
<dbReference type="KEGG" id="anf:AQPE_4804"/>
<keyword evidence="7 10" id="KW-0472">Membrane</keyword>
<dbReference type="Gene3D" id="2.40.170.20">
    <property type="entry name" value="TonB-dependent receptor, beta-barrel domain"/>
    <property type="match status" value="1"/>
</dbReference>
<sequence length="811" mass="89859">MQQKIIFLIWISFLSIGSGFALPYPNSTNAHLSGKVTDKTTGESLPGVSIYFPDLKNGTATKDDGSYFIDKLPATKLLIQVSYLGYKIQSRQLDLAKIQTADFELELSATEIGEVVVTGQSSGIENNRTPSPIAVVPRAQMLQNSSSNIIDALSKVPGVSQVTTGAGISKPVIRGMGYNRVVVVNDGIRQEGQQWGDEHGIEIDENAVNRVEILKGPASLAYGSDAMAGVINMISAPTLPEGTIRGNISSNYQTNNGLIDNSANLAGNKNGLIWDARYSNKMAHSYQNRYDGFVYNSGFREQAASTMLGINRSWGFSHLHLSYYDLKPGIIEGERDSLTGKFLKTIVNSDGTTTDEIAGSSDFHSYQPNAPFQKINHYKAVWNNSLFLGQSQLETTIGFQQNRRKEFETPDEYGLYFLLNTLNYDIKYTLPEKNDWKLTTGINGMWQNSQNKGTEFLVPEYKLFDFGIFAIANKKIGKLDISGGIRFDTRSETGKALFLNEDGGVAIASDANATQRFGAFSQTFRGTSASLGATYQISESIYTKLNISRGFRAPNIAELASNGVHEGTQRYEIGNSNLKPESSLQFDYAIGMNTTHVSAELNLFTNAVNHFIFSKKLSSSEDSQDQYNGLPAFQFTEGNARFYGGEFQIDIHPHPLDWLHLENSFSYVNATLKNQPSESRHLPFIPAPVWVSDVKVDFDKLNRFMANAYFKVGIEKTWAQNNYYAAYDTENATPGYTLLNMAFGTDFTSRHKTLFSLYISGNNLTDVAYQSHLSRLKYTAMNNATGRTGIYNMGRNISIKLLIPIDFSGKK</sequence>
<keyword evidence="3 10" id="KW-1134">Transmembrane beta strand</keyword>
<evidence type="ECO:0000313" key="15">
    <source>
        <dbReference type="Proteomes" id="UP001193389"/>
    </source>
</evidence>
<dbReference type="EMBL" id="AP018694">
    <property type="protein sequence ID" value="BBE20610.1"/>
    <property type="molecule type" value="Genomic_DNA"/>
</dbReference>
<evidence type="ECO:0000256" key="11">
    <source>
        <dbReference type="RuleBase" id="RU003357"/>
    </source>
</evidence>
<dbReference type="GO" id="GO:0009279">
    <property type="term" value="C:cell outer membrane"/>
    <property type="evidence" value="ECO:0007669"/>
    <property type="project" value="UniProtKB-SubCell"/>
</dbReference>
<dbReference type="Proteomes" id="UP001193389">
    <property type="component" value="Chromosome"/>
</dbReference>
<organism evidence="14 15">
    <name type="scientific">Aquipluma nitroreducens</name>
    <dbReference type="NCBI Taxonomy" id="2010828"/>
    <lineage>
        <taxon>Bacteria</taxon>
        <taxon>Pseudomonadati</taxon>
        <taxon>Bacteroidota</taxon>
        <taxon>Bacteroidia</taxon>
        <taxon>Marinilabiliales</taxon>
        <taxon>Prolixibacteraceae</taxon>
        <taxon>Aquipluma</taxon>
    </lineage>
</organism>
<dbReference type="SUPFAM" id="SSF49464">
    <property type="entry name" value="Carboxypeptidase regulatory domain-like"/>
    <property type="match status" value="1"/>
</dbReference>
<dbReference type="GO" id="GO:0015344">
    <property type="term" value="F:siderophore uptake transmembrane transporter activity"/>
    <property type="evidence" value="ECO:0007669"/>
    <property type="project" value="TreeGrafter"/>
</dbReference>
<evidence type="ECO:0000256" key="10">
    <source>
        <dbReference type="PROSITE-ProRule" id="PRU01360"/>
    </source>
</evidence>
<evidence type="ECO:0000256" key="5">
    <source>
        <dbReference type="ARBA" id="ARBA00022729"/>
    </source>
</evidence>
<proteinExistence type="inferred from homology"/>
<gene>
    <name evidence="14" type="ORF">AQPE_4804</name>
</gene>
<comment type="subcellular location">
    <subcellularLocation>
        <location evidence="1 10">Cell outer membrane</location>
        <topology evidence="1 10">Multi-pass membrane protein</topology>
    </subcellularLocation>
</comment>
<dbReference type="Gene3D" id="2.170.130.10">
    <property type="entry name" value="TonB-dependent receptor, plug domain"/>
    <property type="match status" value="1"/>
</dbReference>
<reference evidence="14" key="1">
    <citation type="journal article" date="2020" name="Int. J. Syst. Evol. Microbiol.">
        <title>Aquipluma nitroreducens gen. nov. sp. nov., a novel facultatively anaerobic bacterium isolated from a freshwater lake.</title>
        <authorList>
            <person name="Watanabe M."/>
            <person name="Kojima H."/>
            <person name="Fukui M."/>
        </authorList>
    </citation>
    <scope>NUCLEOTIDE SEQUENCE</scope>
    <source>
        <strain evidence="14">MeG22</strain>
    </source>
</reference>
<dbReference type="InterPro" id="IPR036942">
    <property type="entry name" value="Beta-barrel_TonB_sf"/>
</dbReference>
<keyword evidence="6 11" id="KW-0798">TonB box</keyword>
<dbReference type="InterPro" id="IPR012910">
    <property type="entry name" value="Plug_dom"/>
</dbReference>
<evidence type="ECO:0000256" key="3">
    <source>
        <dbReference type="ARBA" id="ARBA00022452"/>
    </source>
</evidence>
<dbReference type="Pfam" id="PF07715">
    <property type="entry name" value="Plug"/>
    <property type="match status" value="1"/>
</dbReference>
<dbReference type="Gene3D" id="2.60.40.1120">
    <property type="entry name" value="Carboxypeptidase-like, regulatory domain"/>
    <property type="match status" value="1"/>
</dbReference>